<dbReference type="SUPFAM" id="SSF57850">
    <property type="entry name" value="RING/U-box"/>
    <property type="match status" value="1"/>
</dbReference>
<comment type="domain">
    <text evidence="6">The RING-type zinc finger domain is responsible for E3 ligase activity.</text>
</comment>
<dbReference type="GO" id="GO:0061630">
    <property type="term" value="F:ubiquitin protein ligase activity"/>
    <property type="evidence" value="ECO:0007669"/>
    <property type="project" value="UniProtKB-UniRule"/>
</dbReference>
<feature type="domain" description="RING-type" evidence="8">
    <location>
        <begin position="157"/>
        <end position="198"/>
    </location>
</feature>
<comment type="catalytic activity">
    <reaction evidence="1 6">
        <text>S-ubiquitinyl-[E2 ubiquitin-conjugating enzyme]-L-cysteine + [acceptor protein]-L-lysine = [E2 ubiquitin-conjugating enzyme]-L-cysteine + N(6)-ubiquitinyl-[acceptor protein]-L-lysine.</text>
        <dbReference type="EC" id="2.3.2.27"/>
    </reaction>
</comment>
<evidence type="ECO:0000313" key="10">
    <source>
        <dbReference type="Proteomes" id="UP001157418"/>
    </source>
</evidence>
<dbReference type="InterPro" id="IPR045103">
    <property type="entry name" value="RNF5/RNF185-like"/>
</dbReference>
<protein>
    <recommendedName>
        <fullName evidence="6">E3 ubiquitin-protein ligase RMA</fullName>
        <ecNumber evidence="6">2.3.2.27</ecNumber>
    </recommendedName>
    <alternativeName>
        <fullName evidence="6">Protein RING membrane-anchor</fullName>
    </alternativeName>
    <alternativeName>
        <fullName evidence="6">RING-type E3 ubiquitin transferase RMA</fullName>
    </alternativeName>
</protein>
<keyword evidence="5 6" id="KW-0863">Zinc-finger</keyword>
<dbReference type="EC" id="2.3.2.27" evidence="6"/>
<gene>
    <name evidence="9" type="ORF">LVIROSA_LOCUS3840</name>
</gene>
<dbReference type="PROSITE" id="PS50089">
    <property type="entry name" value="ZF_RING_2"/>
    <property type="match status" value="1"/>
</dbReference>
<dbReference type="GO" id="GO:0006511">
    <property type="term" value="P:ubiquitin-dependent protein catabolic process"/>
    <property type="evidence" value="ECO:0007669"/>
    <property type="project" value="UniProtKB-UniRule"/>
</dbReference>
<dbReference type="SMART" id="SM00184">
    <property type="entry name" value="RING"/>
    <property type="match status" value="1"/>
</dbReference>
<name>A0AAU9LR24_9ASTR</name>
<feature type="region of interest" description="Disordered" evidence="7">
    <location>
        <begin position="83"/>
        <end position="125"/>
    </location>
</feature>
<evidence type="ECO:0000256" key="3">
    <source>
        <dbReference type="ARBA" id="ARBA00022679"/>
    </source>
</evidence>
<dbReference type="GO" id="GO:0005789">
    <property type="term" value="C:endoplasmic reticulum membrane"/>
    <property type="evidence" value="ECO:0007669"/>
    <property type="project" value="UniProtKB-SubCell"/>
</dbReference>
<dbReference type="EMBL" id="CAKMRJ010000002">
    <property type="protein sequence ID" value="CAH1416042.1"/>
    <property type="molecule type" value="Genomic_DNA"/>
</dbReference>
<evidence type="ECO:0000256" key="1">
    <source>
        <dbReference type="ARBA" id="ARBA00000900"/>
    </source>
</evidence>
<dbReference type="Gene3D" id="3.30.40.10">
    <property type="entry name" value="Zinc/RING finger domain, C3HC4 (zinc finger)"/>
    <property type="match status" value="1"/>
</dbReference>
<comment type="caution">
    <text evidence="9">The sequence shown here is derived from an EMBL/GenBank/DDBJ whole genome shotgun (WGS) entry which is preliminary data.</text>
</comment>
<dbReference type="Proteomes" id="UP001157418">
    <property type="component" value="Unassembled WGS sequence"/>
</dbReference>
<keyword evidence="4 6" id="KW-0833">Ubl conjugation pathway</keyword>
<feature type="region of interest" description="Disordered" evidence="7">
    <location>
        <begin position="279"/>
        <end position="332"/>
    </location>
</feature>
<feature type="compositionally biased region" description="Basic and acidic residues" evidence="7">
    <location>
        <begin position="109"/>
        <end position="125"/>
    </location>
</feature>
<proteinExistence type="predicted"/>
<evidence type="ECO:0000256" key="2">
    <source>
        <dbReference type="ARBA" id="ARBA00004906"/>
    </source>
</evidence>
<keyword evidence="3 6" id="KW-0808">Transferase</keyword>
<evidence type="ECO:0000259" key="8">
    <source>
        <dbReference type="PROSITE" id="PS50089"/>
    </source>
</evidence>
<evidence type="ECO:0000256" key="4">
    <source>
        <dbReference type="ARBA" id="ARBA00022786"/>
    </source>
</evidence>
<evidence type="ECO:0000256" key="6">
    <source>
        <dbReference type="RuleBase" id="RU369090"/>
    </source>
</evidence>
<dbReference type="PANTHER" id="PTHR12313">
    <property type="entry name" value="E3 UBIQUITIN-PROTEIN LIGASE RNF5-RELATED"/>
    <property type="match status" value="1"/>
</dbReference>
<reference evidence="9 10" key="1">
    <citation type="submission" date="2022-01" db="EMBL/GenBank/DDBJ databases">
        <authorList>
            <person name="Xiong W."/>
            <person name="Schranz E."/>
        </authorList>
    </citation>
    <scope>NUCLEOTIDE SEQUENCE [LARGE SCALE GENOMIC DNA]</scope>
</reference>
<comment type="pathway">
    <text evidence="2 6">Protein modification; protein ubiquitination.</text>
</comment>
<keyword evidence="10" id="KW-1185">Reference proteome</keyword>
<accession>A0AAU9LR24</accession>
<evidence type="ECO:0000256" key="5">
    <source>
        <dbReference type="PROSITE-ProRule" id="PRU00175"/>
    </source>
</evidence>
<dbReference type="InterPro" id="IPR013083">
    <property type="entry name" value="Znf_RING/FYVE/PHD"/>
</dbReference>
<feature type="compositionally biased region" description="Polar residues" evidence="7">
    <location>
        <begin position="318"/>
        <end position="328"/>
    </location>
</feature>
<dbReference type="Pfam" id="PF14634">
    <property type="entry name" value="zf-RING_5"/>
    <property type="match status" value="1"/>
</dbReference>
<dbReference type="GO" id="GO:0008270">
    <property type="term" value="F:zinc ion binding"/>
    <property type="evidence" value="ECO:0007669"/>
    <property type="project" value="UniProtKB-KW"/>
</dbReference>
<keyword evidence="6" id="KW-0479">Metal-binding</keyword>
<comment type="function">
    <text evidence="6">E3 ubiquitin-protein ligase.</text>
</comment>
<evidence type="ECO:0000256" key="7">
    <source>
        <dbReference type="SAM" id="MobiDB-lite"/>
    </source>
</evidence>
<keyword evidence="6" id="KW-0256">Endoplasmic reticulum</keyword>
<comment type="subcellular location">
    <subcellularLocation>
        <location evidence="6">Endoplasmic reticulum membrane</location>
        <topology evidence="6">Single-pass type IV membrane protein</topology>
    </subcellularLocation>
</comment>
<dbReference type="AlphaFoldDB" id="A0AAU9LR24"/>
<sequence>MADNMNDDMVMDLDLNQEPLVDPPPPPPFGYGPLLNELETAHGRIEDRIRQLEAVTARARQRQRWRQARNNPELSYMTVIEPDVGAGNQNQDDNNVRDVDGIVNTPDGVDERANGERGRNSKRDISQLAKALEMDLDSKKTDNNGGDDDESGGFFDCNICLEMARDPILTCCGHLFCWSCFYQLSYVDSSAKECPVCKGEVTDSSITPIYGNGKNQPILKLESGVKIPPRPRARRVESIRQQRVIRGISHIPVAEALRRIRIGIGSIGENPLLQGLNTVGGGGPTSEINPSLLHSSEAAGGSRRHRSRPFSRDASQILPGNQERNTFLPNGGDIQVQLEPQNAEMNMSPNPAVPVSSSSSQRAIATTVVHLDNLSTDSAVEIDLTISHPSSSSARRAAVSRALSLEGGTSRELRRRRLSEQEHVLDVESAAICMSFNISYVLQTVLKMWKM</sequence>
<evidence type="ECO:0000313" key="9">
    <source>
        <dbReference type="EMBL" id="CAH1416042.1"/>
    </source>
</evidence>
<keyword evidence="6" id="KW-0862">Zinc</keyword>
<dbReference type="InterPro" id="IPR001841">
    <property type="entry name" value="Znf_RING"/>
</dbReference>
<organism evidence="9 10">
    <name type="scientific">Lactuca virosa</name>
    <dbReference type="NCBI Taxonomy" id="75947"/>
    <lineage>
        <taxon>Eukaryota</taxon>
        <taxon>Viridiplantae</taxon>
        <taxon>Streptophyta</taxon>
        <taxon>Embryophyta</taxon>
        <taxon>Tracheophyta</taxon>
        <taxon>Spermatophyta</taxon>
        <taxon>Magnoliopsida</taxon>
        <taxon>eudicotyledons</taxon>
        <taxon>Gunneridae</taxon>
        <taxon>Pentapetalae</taxon>
        <taxon>asterids</taxon>
        <taxon>campanulids</taxon>
        <taxon>Asterales</taxon>
        <taxon>Asteraceae</taxon>
        <taxon>Cichorioideae</taxon>
        <taxon>Cichorieae</taxon>
        <taxon>Lactucinae</taxon>
        <taxon>Lactuca</taxon>
    </lineage>
</organism>